<dbReference type="AlphaFoldDB" id="A0A086JEA1"/>
<dbReference type="Proteomes" id="UP000028837">
    <property type="component" value="Unassembled WGS sequence"/>
</dbReference>
<protein>
    <submittedName>
        <fullName evidence="3">Putative 200 kDa antigen p200</fullName>
    </submittedName>
</protein>
<evidence type="ECO:0000256" key="2">
    <source>
        <dbReference type="SAM" id="MobiDB-lite"/>
    </source>
</evidence>
<sequence length="1207" mass="134224">MEALSHGKLPGSNEDKKASFTPPAVFSEHRRGVFENRKEASATGDAMLSFRFPRSRGTASGTPTDSPTYAQEGFLVCAIEESTGRAKEAEEVWGAQEFDHAEEEFRQGEESREDRQGCGGARVQADRVLDSETRSSEPNASVSRHVEDETPRRSAGEDSDEEEAPRPPPLCLSSVATCAAVPPSPGILRPWLHSAYPPCSRAVSSRDIVPPYQLLPLRGKPRGGDVHRGRASPLFDETLSRPLGLSSGDRLAETRRRESAGAEPLPNNEFLVNRSSMRSAGQRHLEGRRKRDGDRSGDTASRETKARGVEREHAGSGLPDARAGGYGEDAECRETKTRPSGVCDLGRDPGRVLSSSRCCADPAVVAARGLPANGKEEETLVVSPWSEQLGEPSPSPPKPCLSSLPRSCSSPSFSGSPSVVQPQTSTPLPGRRGRHSKTVCFSETTIAGSVAPFSLVARQREERRRRDAQLAKVLFRWIGPSAGSPEGLEDDKEKYMFPSVFFPRARRQSGLASPPLALIKRQQIVSAFYAQKDRRAARRWRSLSTDKQRSGRTARGQSAGAARGQEERKTLNEAEMSLLEPQVLLTSEDLSVLPGLWGWPWYHAIYGGLGQGQAAQHELIQLRDQRRNLSREVQKIVPALTEWRETVEAERDSLVSLERTREVLEARTREKLALIEEEIDSEKRRATHLKALLQEAREENESLHALLPEREGRIRQLQDALRDRAWEWTESEERLLGEKQDLELKLREQEERLRVQDARTKEQTALISALSEQADGRRGTPLGKRLFDFQANRAADKREPETAHGVFSAATHRERRSSSHRQEMDSIEKLRELYVKAEDKSRHRSRLSERRTVTLASPVGTRAASAFEEKKCVKAKPEVSARARSREVDRLEQKAQAHPDDETLSDIMRRKVKQTLMTRIDRQSRDLAELLHDPLLDRSVSLSQLEAPSRPTTPAAAAAARRAAAWLGGPEESPEGTGVGRLISAAYLNSYKHAKERLPRLVPDLPEDVLKTPKYAFGDFSRRTSDRVGPGRRLLSPRAPQAVVRPQMADQDVRTVPSTLFVGRGEQREKGEGRAGVVDWDAHRDVGKMKDRELTREEIIQRAFGKAAMPHQFSAARSTPPSRGRAETGEQSPEAQSARGRHRDQGDGDTEELTELQQMRRAKAEALLLHLKLGVAATQADLEALKSTVKKQKDALSERHRAYLLAR</sequence>
<feature type="coiled-coil region" evidence="1">
    <location>
        <begin position="612"/>
        <end position="706"/>
    </location>
</feature>
<feature type="region of interest" description="Disordered" evidence="2">
    <location>
        <begin position="1106"/>
        <end position="1151"/>
    </location>
</feature>
<dbReference type="EMBL" id="AHZU02001624">
    <property type="protein sequence ID" value="KFG30469.1"/>
    <property type="molecule type" value="Genomic_DNA"/>
</dbReference>
<evidence type="ECO:0000313" key="4">
    <source>
        <dbReference type="Proteomes" id="UP000028837"/>
    </source>
</evidence>
<feature type="compositionally biased region" description="Basic and acidic residues" evidence="2">
    <location>
        <begin position="250"/>
        <end position="260"/>
    </location>
</feature>
<feature type="compositionally biased region" description="Basic and acidic residues" evidence="2">
    <location>
        <begin position="144"/>
        <end position="156"/>
    </location>
</feature>
<feature type="compositionally biased region" description="Basic and acidic residues" evidence="2">
    <location>
        <begin position="283"/>
        <end position="314"/>
    </location>
</feature>
<feature type="compositionally biased region" description="Low complexity" evidence="2">
    <location>
        <begin position="551"/>
        <end position="563"/>
    </location>
</feature>
<feature type="compositionally biased region" description="Basic and acidic residues" evidence="2">
    <location>
        <begin position="124"/>
        <end position="135"/>
    </location>
</feature>
<comment type="caution">
    <text evidence="3">The sequence shown here is derived from an EMBL/GenBank/DDBJ whole genome shotgun (WGS) entry which is preliminary data.</text>
</comment>
<feature type="compositionally biased region" description="Basic and acidic residues" evidence="2">
    <location>
        <begin position="27"/>
        <end position="40"/>
    </location>
</feature>
<keyword evidence="1" id="KW-0175">Coiled coil</keyword>
<feature type="region of interest" description="Disordered" evidence="2">
    <location>
        <begin position="794"/>
        <end position="824"/>
    </location>
</feature>
<feature type="region of interest" description="Disordered" evidence="2">
    <location>
        <begin position="1"/>
        <end position="69"/>
    </location>
</feature>
<reference evidence="3 4" key="1">
    <citation type="submission" date="2014-02" db="EMBL/GenBank/DDBJ databases">
        <authorList>
            <person name="Sibley D."/>
            <person name="Venepally P."/>
            <person name="Karamycheva S."/>
            <person name="Hadjithomas M."/>
            <person name="Khan A."/>
            <person name="Brunk B."/>
            <person name="Roos D."/>
            <person name="Caler E."/>
            <person name="Lorenzi H."/>
        </authorList>
    </citation>
    <scope>NUCLEOTIDE SEQUENCE [LARGE SCALE GENOMIC DNA]</scope>
    <source>
        <strain evidence="3 4">GAB2-2007-GAL-DOM2</strain>
    </source>
</reference>
<feature type="region of interest" description="Disordered" evidence="2">
    <location>
        <begin position="85"/>
        <end position="173"/>
    </location>
</feature>
<feature type="region of interest" description="Disordered" evidence="2">
    <location>
        <begin position="215"/>
        <end position="333"/>
    </location>
</feature>
<evidence type="ECO:0000313" key="3">
    <source>
        <dbReference type="EMBL" id="KFG30469.1"/>
    </source>
</evidence>
<evidence type="ECO:0000256" key="1">
    <source>
        <dbReference type="SAM" id="Coils"/>
    </source>
</evidence>
<gene>
    <name evidence="3" type="ORF">TGDOM2_220370</name>
</gene>
<feature type="compositionally biased region" description="Low complexity" evidence="2">
    <location>
        <begin position="400"/>
        <end position="418"/>
    </location>
</feature>
<organism evidence="3 4">
    <name type="scientific">Toxoplasma gondii GAB2-2007-GAL-DOM2</name>
    <dbReference type="NCBI Taxonomy" id="1130820"/>
    <lineage>
        <taxon>Eukaryota</taxon>
        <taxon>Sar</taxon>
        <taxon>Alveolata</taxon>
        <taxon>Apicomplexa</taxon>
        <taxon>Conoidasida</taxon>
        <taxon>Coccidia</taxon>
        <taxon>Eucoccidiorida</taxon>
        <taxon>Eimeriorina</taxon>
        <taxon>Sarcocystidae</taxon>
        <taxon>Toxoplasma</taxon>
    </lineage>
</organism>
<dbReference type="VEuPathDB" id="ToxoDB:TGDOM2_220370"/>
<feature type="region of interest" description="Disordered" evidence="2">
    <location>
        <begin position="385"/>
        <end position="435"/>
    </location>
</feature>
<proteinExistence type="predicted"/>
<feature type="compositionally biased region" description="Basic and acidic residues" evidence="2">
    <location>
        <begin position="97"/>
        <end position="116"/>
    </location>
</feature>
<feature type="compositionally biased region" description="Polar residues" evidence="2">
    <location>
        <begin position="57"/>
        <end position="69"/>
    </location>
</feature>
<dbReference type="OrthoDB" id="332221at2759"/>
<name>A0A086JEA1_TOXGO</name>
<feature type="region of interest" description="Disordered" evidence="2">
    <location>
        <begin position="539"/>
        <end position="568"/>
    </location>
</feature>
<accession>A0A086JEA1</accession>
<feature type="coiled-coil region" evidence="1">
    <location>
        <begin position="732"/>
        <end position="759"/>
    </location>
</feature>